<dbReference type="EMBL" id="JBDFQZ010000006">
    <property type="protein sequence ID" value="KAK9714382.1"/>
    <property type="molecule type" value="Genomic_DNA"/>
</dbReference>
<accession>A0AAW1K9I2</accession>
<dbReference type="Proteomes" id="UP001443914">
    <property type="component" value="Unassembled WGS sequence"/>
</dbReference>
<gene>
    <name evidence="1" type="ORF">RND81_06G090200</name>
</gene>
<name>A0AAW1K9I2_SAPOF</name>
<evidence type="ECO:0000313" key="1">
    <source>
        <dbReference type="EMBL" id="KAK9714382.1"/>
    </source>
</evidence>
<dbReference type="SUPFAM" id="SSF56219">
    <property type="entry name" value="DNase I-like"/>
    <property type="match status" value="1"/>
</dbReference>
<reference evidence="1" key="1">
    <citation type="submission" date="2024-03" db="EMBL/GenBank/DDBJ databases">
        <title>WGS assembly of Saponaria officinalis var. Norfolk2.</title>
        <authorList>
            <person name="Jenkins J."/>
            <person name="Shu S."/>
            <person name="Grimwood J."/>
            <person name="Barry K."/>
            <person name="Goodstein D."/>
            <person name="Schmutz J."/>
            <person name="Leebens-Mack J."/>
            <person name="Osbourn A."/>
        </authorList>
    </citation>
    <scope>NUCLEOTIDE SEQUENCE [LARGE SCALE GENOMIC DNA]</scope>
    <source>
        <strain evidence="1">JIC</strain>
    </source>
</reference>
<dbReference type="AlphaFoldDB" id="A0AAW1K9I2"/>
<organism evidence="1 2">
    <name type="scientific">Saponaria officinalis</name>
    <name type="common">Common soapwort</name>
    <name type="synonym">Lychnis saponaria</name>
    <dbReference type="NCBI Taxonomy" id="3572"/>
    <lineage>
        <taxon>Eukaryota</taxon>
        <taxon>Viridiplantae</taxon>
        <taxon>Streptophyta</taxon>
        <taxon>Embryophyta</taxon>
        <taxon>Tracheophyta</taxon>
        <taxon>Spermatophyta</taxon>
        <taxon>Magnoliopsida</taxon>
        <taxon>eudicotyledons</taxon>
        <taxon>Gunneridae</taxon>
        <taxon>Pentapetalae</taxon>
        <taxon>Caryophyllales</taxon>
        <taxon>Caryophyllaceae</taxon>
        <taxon>Caryophylleae</taxon>
        <taxon>Saponaria</taxon>
    </lineage>
</organism>
<dbReference type="Gene3D" id="3.60.10.10">
    <property type="entry name" value="Endonuclease/exonuclease/phosphatase"/>
    <property type="match status" value="1"/>
</dbReference>
<keyword evidence="2" id="KW-1185">Reference proteome</keyword>
<comment type="caution">
    <text evidence="1">The sequence shown here is derived from an EMBL/GenBank/DDBJ whole genome shotgun (WGS) entry which is preliminary data.</text>
</comment>
<dbReference type="InterPro" id="IPR036691">
    <property type="entry name" value="Endo/exonu/phosph_ase_sf"/>
</dbReference>
<proteinExistence type="predicted"/>
<protein>
    <recommendedName>
        <fullName evidence="3">Endonuclease/exonuclease/phosphatase domain-containing protein</fullName>
    </recommendedName>
</protein>
<sequence length="300" mass="34697">MKVCSWNVRGCNNSLKLLEVLDFLRNNKIDIFGALKTRIREKNASKIVSSRFRSCQVLCNYSHHPNGRIWHIWNPDTVAITPLEVPAQFIHCHILHHSSCSVLDVNFVYASNASLTREDLWAPLCRLSLTDRPWLVLGTLMWLGMLGKAPGISDHSPVVVTMLPVTHCRPQFYFLDCWIADPLYTQTVRDVWNIEVHGIAMFRFFAKLKNVRLGLQKLHRSHYAHVQRRVLQARSDLEDCQLNIQAVPTCRVLLEQEHALLAVYSKLRNLEISILQQRAKFESIVHHDSNTKVFYNKIKV</sequence>
<evidence type="ECO:0000313" key="2">
    <source>
        <dbReference type="Proteomes" id="UP001443914"/>
    </source>
</evidence>
<evidence type="ECO:0008006" key="3">
    <source>
        <dbReference type="Google" id="ProtNLM"/>
    </source>
</evidence>